<feature type="binding site" evidence="12">
    <location>
        <position position="152"/>
    </location>
    <ligand>
        <name>pyridoxal 5'-phosphate</name>
        <dbReference type="ChEBI" id="CHEBI:597326"/>
    </ligand>
</feature>
<feature type="domain" description="Aminotransferase class V" evidence="13">
    <location>
        <begin position="4"/>
        <end position="348"/>
    </location>
</feature>
<dbReference type="GO" id="GO:0004648">
    <property type="term" value="F:O-phospho-L-serine:2-oxoglutarate aminotransferase activity"/>
    <property type="evidence" value="ECO:0007669"/>
    <property type="project" value="UniProtKB-UniRule"/>
</dbReference>
<feature type="binding site" evidence="12">
    <location>
        <position position="172"/>
    </location>
    <ligand>
        <name>pyridoxal 5'-phosphate</name>
        <dbReference type="ChEBI" id="CHEBI:597326"/>
    </ligand>
</feature>
<protein>
    <recommendedName>
        <fullName evidence="12">Phosphoserine aminotransferase</fullName>
        <ecNumber evidence="12">2.6.1.52</ecNumber>
    </recommendedName>
    <alternativeName>
        <fullName evidence="12">Phosphohydroxythreonine aminotransferase</fullName>
        <shortName evidence="12">PSAT</shortName>
    </alternativeName>
</protein>
<comment type="pathway">
    <text evidence="1 12">Cofactor biosynthesis; pyridoxine 5'-phosphate biosynthesis; pyridoxine 5'-phosphate from D-erythrose 4-phosphate: step 3/5.</text>
</comment>
<feature type="binding site" evidence="12">
    <location>
        <position position="102"/>
    </location>
    <ligand>
        <name>pyridoxal 5'-phosphate</name>
        <dbReference type="ChEBI" id="CHEBI:597326"/>
    </ligand>
</feature>
<keyword evidence="5 12" id="KW-0028">Amino-acid biosynthesis</keyword>
<dbReference type="Proteomes" id="UP000015462">
    <property type="component" value="Unassembled WGS sequence"/>
</dbReference>
<organism evidence="14 15">
    <name type="scientific">Cycloclasticus pugetii</name>
    <dbReference type="NCBI Taxonomy" id="34068"/>
    <lineage>
        <taxon>Bacteria</taxon>
        <taxon>Pseudomonadati</taxon>
        <taxon>Pseudomonadota</taxon>
        <taxon>Gammaproteobacteria</taxon>
        <taxon>Thiotrichales</taxon>
        <taxon>Piscirickettsiaceae</taxon>
        <taxon>Cycloclasticus</taxon>
    </lineage>
</organism>
<dbReference type="NCBIfam" id="TIGR01364">
    <property type="entry name" value="serC_1"/>
    <property type="match status" value="1"/>
</dbReference>
<dbReference type="GO" id="GO:0030170">
    <property type="term" value="F:pyridoxal phosphate binding"/>
    <property type="evidence" value="ECO:0007669"/>
    <property type="project" value="UniProtKB-UniRule"/>
</dbReference>
<comment type="caution">
    <text evidence="14">The sequence shown here is derived from an EMBL/GenBank/DDBJ whole genome shotgun (WGS) entry which is preliminary data.</text>
</comment>
<keyword evidence="4 12" id="KW-0032">Aminotransferase</keyword>
<comment type="pathway">
    <text evidence="2 12">Amino-acid biosynthesis; L-serine biosynthesis; L-serine from 3-phospho-D-glycerate: step 2/3.</text>
</comment>
<gene>
    <name evidence="12" type="primary">serC</name>
    <name evidence="14" type="ORF">L196_01510</name>
</gene>
<evidence type="ECO:0000259" key="13">
    <source>
        <dbReference type="Pfam" id="PF00266"/>
    </source>
</evidence>
<keyword evidence="12" id="KW-0963">Cytoplasm</keyword>
<dbReference type="GO" id="GO:0008615">
    <property type="term" value="P:pyridoxine biosynthetic process"/>
    <property type="evidence" value="ECO:0007669"/>
    <property type="project" value="UniProtKB-UniRule"/>
</dbReference>
<feature type="modified residue" description="N6-(pyridoxal phosphate)lysine" evidence="12">
    <location>
        <position position="196"/>
    </location>
</feature>
<dbReference type="GO" id="GO:0005737">
    <property type="term" value="C:cytoplasm"/>
    <property type="evidence" value="ECO:0007669"/>
    <property type="project" value="UniProtKB-SubCell"/>
</dbReference>
<evidence type="ECO:0000256" key="11">
    <source>
        <dbReference type="ARBA" id="ARBA00049007"/>
    </source>
</evidence>
<keyword evidence="9 12" id="KW-0718">Serine biosynthesis</keyword>
<dbReference type="InterPro" id="IPR015421">
    <property type="entry name" value="PyrdxlP-dep_Trfase_major"/>
</dbReference>
<dbReference type="RefSeq" id="WP_016389688.1">
    <property type="nucleotide sequence ID" value="NZ_KE646805.1"/>
</dbReference>
<evidence type="ECO:0000256" key="8">
    <source>
        <dbReference type="ARBA" id="ARBA00023096"/>
    </source>
</evidence>
<comment type="similarity">
    <text evidence="3 12">Belongs to the class-V pyridoxal-phosphate-dependent aminotransferase family. SerC subfamily.</text>
</comment>
<dbReference type="AlphaFoldDB" id="A0AB33Z4E0"/>
<feature type="binding site" evidence="12">
    <location>
        <position position="42"/>
    </location>
    <ligand>
        <name>L-glutamate</name>
        <dbReference type="ChEBI" id="CHEBI:29985"/>
    </ligand>
</feature>
<proteinExistence type="inferred from homology"/>
<dbReference type="CDD" id="cd00611">
    <property type="entry name" value="PSAT_like"/>
    <property type="match status" value="1"/>
</dbReference>
<evidence type="ECO:0000256" key="6">
    <source>
        <dbReference type="ARBA" id="ARBA00022679"/>
    </source>
</evidence>
<keyword evidence="7 12" id="KW-0663">Pyridoxal phosphate</keyword>
<dbReference type="InterPro" id="IPR015424">
    <property type="entry name" value="PyrdxlP-dep_Trfase"/>
</dbReference>
<comment type="caution">
    <text evidence="12">Lacks conserved residue(s) required for the propagation of feature annotation.</text>
</comment>
<dbReference type="EMBL" id="ASHL01000001">
    <property type="protein sequence ID" value="EPD14135.1"/>
    <property type="molecule type" value="Genomic_DNA"/>
</dbReference>
<keyword evidence="15" id="KW-1185">Reference proteome</keyword>
<dbReference type="HAMAP" id="MF_00160">
    <property type="entry name" value="SerC_aminotrans_5"/>
    <property type="match status" value="1"/>
</dbReference>
<evidence type="ECO:0000256" key="10">
    <source>
        <dbReference type="ARBA" id="ARBA00047630"/>
    </source>
</evidence>
<dbReference type="InterPro" id="IPR015422">
    <property type="entry name" value="PyrdxlP-dep_Trfase_small"/>
</dbReference>
<dbReference type="Pfam" id="PF00266">
    <property type="entry name" value="Aminotran_5"/>
    <property type="match status" value="1"/>
</dbReference>
<evidence type="ECO:0000256" key="2">
    <source>
        <dbReference type="ARBA" id="ARBA00005099"/>
    </source>
</evidence>
<evidence type="ECO:0000256" key="5">
    <source>
        <dbReference type="ARBA" id="ARBA00022605"/>
    </source>
</evidence>
<comment type="cofactor">
    <cofactor evidence="12">
        <name>pyridoxal 5'-phosphate</name>
        <dbReference type="ChEBI" id="CHEBI:597326"/>
    </cofactor>
    <text evidence="12">Binds 1 pyridoxal phosphate per subunit.</text>
</comment>
<comment type="catalytic activity">
    <reaction evidence="10 12">
        <text>4-(phosphooxy)-L-threonine + 2-oxoglutarate = (R)-3-hydroxy-2-oxo-4-phosphooxybutanoate + L-glutamate</text>
        <dbReference type="Rhea" id="RHEA:16573"/>
        <dbReference type="ChEBI" id="CHEBI:16810"/>
        <dbReference type="ChEBI" id="CHEBI:29985"/>
        <dbReference type="ChEBI" id="CHEBI:58452"/>
        <dbReference type="ChEBI" id="CHEBI:58538"/>
        <dbReference type="EC" id="2.6.1.52"/>
    </reaction>
</comment>
<keyword evidence="8 12" id="KW-0664">Pyridoxine biosynthesis</keyword>
<dbReference type="Gene3D" id="3.40.640.10">
    <property type="entry name" value="Type I PLP-dependent aspartate aminotransferase-like (Major domain)"/>
    <property type="match status" value="1"/>
</dbReference>
<evidence type="ECO:0000313" key="15">
    <source>
        <dbReference type="Proteomes" id="UP000015462"/>
    </source>
</evidence>
<dbReference type="EC" id="2.6.1.52" evidence="12"/>
<evidence type="ECO:0000256" key="3">
    <source>
        <dbReference type="ARBA" id="ARBA00006904"/>
    </source>
</evidence>
<evidence type="ECO:0000256" key="12">
    <source>
        <dbReference type="HAMAP-Rule" id="MF_00160"/>
    </source>
</evidence>
<keyword evidence="6 12" id="KW-0808">Transferase</keyword>
<dbReference type="NCBIfam" id="NF003764">
    <property type="entry name" value="PRK05355.1"/>
    <property type="match status" value="1"/>
</dbReference>
<feature type="binding site" evidence="12">
    <location>
        <begin position="76"/>
        <end position="77"/>
    </location>
    <ligand>
        <name>pyridoxal 5'-phosphate</name>
        <dbReference type="ChEBI" id="CHEBI:597326"/>
    </ligand>
</feature>
<dbReference type="PIRSF" id="PIRSF000525">
    <property type="entry name" value="SerC"/>
    <property type="match status" value="1"/>
</dbReference>
<comment type="function">
    <text evidence="12">Catalyzes the reversible conversion of 3-phosphohydroxypyruvate to phosphoserine and of 3-hydroxy-2-oxo-4-phosphonooxybutanoate to phosphohydroxythreonine.</text>
</comment>
<dbReference type="PANTHER" id="PTHR43247">
    <property type="entry name" value="PHOSPHOSERINE AMINOTRANSFERASE"/>
    <property type="match status" value="1"/>
</dbReference>
<feature type="binding site" evidence="12">
    <location>
        <position position="195"/>
    </location>
    <ligand>
        <name>pyridoxal 5'-phosphate</name>
        <dbReference type="ChEBI" id="CHEBI:597326"/>
    </ligand>
</feature>
<evidence type="ECO:0000256" key="7">
    <source>
        <dbReference type="ARBA" id="ARBA00022898"/>
    </source>
</evidence>
<dbReference type="Gene3D" id="3.90.1150.10">
    <property type="entry name" value="Aspartate Aminotransferase, domain 1"/>
    <property type="match status" value="1"/>
</dbReference>
<dbReference type="PANTHER" id="PTHR43247:SF1">
    <property type="entry name" value="PHOSPHOSERINE AMINOTRANSFERASE"/>
    <property type="match status" value="1"/>
</dbReference>
<name>A0AB33Z4E0_9GAMM</name>
<feature type="binding site" evidence="12">
    <location>
        <begin position="237"/>
        <end position="238"/>
    </location>
    <ligand>
        <name>pyridoxal 5'-phosphate</name>
        <dbReference type="ChEBI" id="CHEBI:597326"/>
    </ligand>
</feature>
<comment type="catalytic activity">
    <reaction evidence="11 12">
        <text>O-phospho-L-serine + 2-oxoglutarate = 3-phosphooxypyruvate + L-glutamate</text>
        <dbReference type="Rhea" id="RHEA:14329"/>
        <dbReference type="ChEBI" id="CHEBI:16810"/>
        <dbReference type="ChEBI" id="CHEBI:18110"/>
        <dbReference type="ChEBI" id="CHEBI:29985"/>
        <dbReference type="ChEBI" id="CHEBI:57524"/>
        <dbReference type="EC" id="2.6.1.52"/>
    </reaction>
</comment>
<dbReference type="FunFam" id="3.40.640.10:FF:000010">
    <property type="entry name" value="Phosphoserine aminotransferase"/>
    <property type="match status" value="1"/>
</dbReference>
<dbReference type="SUPFAM" id="SSF53383">
    <property type="entry name" value="PLP-dependent transferases"/>
    <property type="match status" value="1"/>
</dbReference>
<reference evidence="14 15" key="1">
    <citation type="journal article" date="2013" name="Genome Announc.">
        <title>Genome Sequence of the Pyrene- and Fluoranthene-Degrading Bacterium Cycloclasticus sp. Strain PY97M.</title>
        <authorList>
            <person name="Cui Z."/>
            <person name="Xu G."/>
            <person name="Li Q."/>
            <person name="Gao W."/>
            <person name="Zheng L."/>
        </authorList>
    </citation>
    <scope>NUCLEOTIDE SEQUENCE [LARGE SCALE GENOMIC DNA]</scope>
    <source>
        <strain evidence="14 15">PY97M</strain>
    </source>
</reference>
<evidence type="ECO:0000256" key="1">
    <source>
        <dbReference type="ARBA" id="ARBA00004915"/>
    </source>
</evidence>
<dbReference type="FunFam" id="3.90.1150.10:FF:000006">
    <property type="entry name" value="Phosphoserine aminotransferase"/>
    <property type="match status" value="1"/>
</dbReference>
<comment type="subunit">
    <text evidence="12">Homodimer.</text>
</comment>
<sequence>MSRVYNFSAGPAAVPVDVLKKAQQEMLEWHDSGMSVMEMSHRGKDFISIAEKAEADVRELMNVPENYKVLFLQGGATTQFSMVPMNLLRGKDKTCYVNTGAWSKKAIKEAKIHSNVHISASSESTNFTTIPAVDSWDVDQNAAYLHYTSNETIGGVEFHSIPDVGDIDLVADMSSNILSREFDVSKFGVIYAGGQKNMGPSGIALTIVREDLIGNVKAGSPSMMDYKNHADAGSMFNTPATYSWYLMGLVFEWIKEQGGVSAIEAQNVRKAEKLYAAIDNSDFYANPVELTSRSRMNIPFTLANAELEGLFLSEAKSAGLVTLKGHRSVGGMRASIYNAMPEEGVDALISMMAEFERTKA</sequence>
<comment type="subcellular location">
    <subcellularLocation>
        <location evidence="12">Cytoplasm</location>
    </subcellularLocation>
</comment>
<dbReference type="InterPro" id="IPR000192">
    <property type="entry name" value="Aminotrans_V_dom"/>
</dbReference>
<evidence type="ECO:0000256" key="4">
    <source>
        <dbReference type="ARBA" id="ARBA00022576"/>
    </source>
</evidence>
<dbReference type="InterPro" id="IPR022278">
    <property type="entry name" value="Pser_aminoTfrase"/>
</dbReference>
<evidence type="ECO:0000313" key="14">
    <source>
        <dbReference type="EMBL" id="EPD14135.1"/>
    </source>
</evidence>
<accession>A0AB33Z4E0</accession>
<evidence type="ECO:0000256" key="9">
    <source>
        <dbReference type="ARBA" id="ARBA00023299"/>
    </source>
</evidence>
<dbReference type="GO" id="GO:0006564">
    <property type="term" value="P:L-serine biosynthetic process"/>
    <property type="evidence" value="ECO:0007669"/>
    <property type="project" value="UniProtKB-UniRule"/>
</dbReference>